<feature type="compositionally biased region" description="Basic and acidic residues" evidence="1">
    <location>
        <begin position="133"/>
        <end position="148"/>
    </location>
</feature>
<feature type="chain" id="PRO_5040953892" evidence="2">
    <location>
        <begin position="21"/>
        <end position="177"/>
    </location>
</feature>
<accession>A0A9W4DU42</accession>
<keyword evidence="4" id="KW-1185">Reference proteome</keyword>
<feature type="region of interest" description="Disordered" evidence="1">
    <location>
        <begin position="30"/>
        <end position="177"/>
    </location>
</feature>
<protein>
    <submittedName>
        <fullName evidence="3">Uncharacterized protein</fullName>
    </submittedName>
</protein>
<comment type="caution">
    <text evidence="3">The sequence shown here is derived from an EMBL/GenBank/DDBJ whole genome shotgun (WGS) entry which is preliminary data.</text>
</comment>
<evidence type="ECO:0000256" key="1">
    <source>
        <dbReference type="SAM" id="MobiDB-lite"/>
    </source>
</evidence>
<evidence type="ECO:0000313" key="3">
    <source>
        <dbReference type="EMBL" id="CAG6395577.1"/>
    </source>
</evidence>
<feature type="compositionally biased region" description="Basic residues" evidence="1">
    <location>
        <begin position="162"/>
        <end position="177"/>
    </location>
</feature>
<evidence type="ECO:0000313" key="4">
    <source>
        <dbReference type="Proteomes" id="UP001152519"/>
    </source>
</evidence>
<name>A0A9W4DU42_9ACTN</name>
<feature type="compositionally biased region" description="Gly residues" evidence="1">
    <location>
        <begin position="82"/>
        <end position="114"/>
    </location>
</feature>
<evidence type="ECO:0000256" key="2">
    <source>
        <dbReference type="SAM" id="SignalP"/>
    </source>
</evidence>
<proteinExistence type="predicted"/>
<sequence length="177" mass="16850">MMAAAVVSALALGGVAVGMAAVTRSFAPGEGAGNAPQDTRPPAAVATDGTTAGPWTAAPGMGGANPLTPPVRSGADEHSTGSGTGSGTGRTGGFGRTGGHGFGQGQDHGCGHFGGKGRKDGHGGGAVTGPDNAGKDNMADKAAQDRAGKPGKARAGAGAGPRHSRPGRRPASRAPGR</sequence>
<dbReference type="Proteomes" id="UP001152519">
    <property type="component" value="Unassembled WGS sequence"/>
</dbReference>
<feature type="signal peptide" evidence="2">
    <location>
        <begin position="1"/>
        <end position="20"/>
    </location>
</feature>
<dbReference type="EMBL" id="CAJSLV010000063">
    <property type="protein sequence ID" value="CAG6395577.1"/>
    <property type="molecule type" value="Genomic_DNA"/>
</dbReference>
<gene>
    <name evidence="3" type="ORF">SCOCK_330088</name>
</gene>
<keyword evidence="2" id="KW-0732">Signal</keyword>
<dbReference type="AlphaFoldDB" id="A0A9W4DU42"/>
<reference evidence="3" key="1">
    <citation type="submission" date="2021-05" db="EMBL/GenBank/DDBJ databases">
        <authorList>
            <person name="Arsene-Ploetze F."/>
        </authorList>
    </citation>
    <scope>NUCLEOTIDE SEQUENCE</scope>
    <source>
        <strain evidence="3">DSM 42138</strain>
    </source>
</reference>
<organism evidence="3 4">
    <name type="scientific">Actinacidiphila cocklensis</name>
    <dbReference type="NCBI Taxonomy" id="887465"/>
    <lineage>
        <taxon>Bacteria</taxon>
        <taxon>Bacillati</taxon>
        <taxon>Actinomycetota</taxon>
        <taxon>Actinomycetes</taxon>
        <taxon>Kitasatosporales</taxon>
        <taxon>Streptomycetaceae</taxon>
        <taxon>Actinacidiphila</taxon>
    </lineage>
</organism>